<keyword evidence="4 12" id="KW-1133">Transmembrane helix</keyword>
<keyword evidence="8" id="KW-0675">Receptor</keyword>
<reference evidence="14" key="3">
    <citation type="submission" date="2025-09" db="UniProtKB">
        <authorList>
            <consortium name="Ensembl"/>
        </authorList>
    </citation>
    <scope>IDENTIFICATION</scope>
</reference>
<feature type="transmembrane region" description="Helical" evidence="12">
    <location>
        <begin position="246"/>
        <end position="272"/>
    </location>
</feature>
<keyword evidence="2" id="KW-1003">Cell membrane</keyword>
<protein>
    <recommendedName>
        <fullName evidence="13">G-protein coupled receptors family 1 profile domain-containing protein</fullName>
    </recommendedName>
</protein>
<dbReference type="Proteomes" id="UP001501920">
    <property type="component" value="Chromosome 16"/>
</dbReference>
<dbReference type="PROSITE" id="PS50262">
    <property type="entry name" value="G_PROTEIN_RECEP_F1_2"/>
    <property type="match status" value="1"/>
</dbReference>
<proteinExistence type="predicted"/>
<dbReference type="PANTHER" id="PTHR24232:SF0">
    <property type="entry name" value="PROTEINASE-ACTIVATED RECEPTOR 3"/>
    <property type="match status" value="1"/>
</dbReference>
<feature type="transmembrane region" description="Helical" evidence="12">
    <location>
        <begin position="115"/>
        <end position="134"/>
    </location>
</feature>
<evidence type="ECO:0000256" key="7">
    <source>
        <dbReference type="ARBA" id="ARBA00023157"/>
    </source>
</evidence>
<dbReference type="PRINTS" id="PR00237">
    <property type="entry name" value="GPCRRHODOPSN"/>
</dbReference>
<keyword evidence="10" id="KW-0807">Transducer</keyword>
<feature type="domain" description="G-protein coupled receptors family 1 profile" evidence="13">
    <location>
        <begin position="97"/>
        <end position="344"/>
    </location>
</feature>
<feature type="transmembrane region" description="Helical" evidence="12">
    <location>
        <begin position="284"/>
        <end position="310"/>
    </location>
</feature>
<evidence type="ECO:0000256" key="6">
    <source>
        <dbReference type="ARBA" id="ARBA00023136"/>
    </source>
</evidence>
<dbReference type="GO" id="GO:0015057">
    <property type="term" value="F:thrombin-activated receptor activity"/>
    <property type="evidence" value="ECO:0007669"/>
    <property type="project" value="InterPro"/>
</dbReference>
<dbReference type="FunFam" id="1.20.1070.10:FF:000040">
    <property type="entry name" value="Coagulation factor 2 (thrombin) receptor"/>
    <property type="match status" value="1"/>
</dbReference>
<reference evidence="14" key="2">
    <citation type="submission" date="2025-08" db="UniProtKB">
        <authorList>
            <consortium name="Ensembl"/>
        </authorList>
    </citation>
    <scope>IDENTIFICATION</scope>
</reference>
<evidence type="ECO:0000256" key="10">
    <source>
        <dbReference type="ARBA" id="ARBA00023224"/>
    </source>
</evidence>
<dbReference type="SUPFAM" id="SSF81321">
    <property type="entry name" value="Family A G protein-coupled receptor-like"/>
    <property type="match status" value="1"/>
</dbReference>
<keyword evidence="3 12" id="KW-0812">Transmembrane</keyword>
<dbReference type="InterPro" id="IPR003912">
    <property type="entry name" value="Protea_act_rcpt"/>
</dbReference>
<sequence length="369" mass="41154">FFNLIFVQYLPGSKSGKNRHNRTEGISPRTFRGQTIPVQLPLPPNSTETLARSSPSGVVEPGLQLLSNSTAMYLRGALSTRAIPAVYIVSIVVGVPANVAILVSIGAKVRRVSSAILYCSLATSDLLLLLSLLLKMHYHFTGNDWTFGEATCRLVTACFYGNLYCSAHTLACISVKRYLAVVHPFLYKSLPKRSCTAWASLAVWVMFSIAIVPELLVHQTYRIPQLRITTCHDVLPVDQGSSNFLVVYNLALTLLGFLLPLMVTTACYTSIVWELNRSHRDWSLYIKASTLVFFIFVLCFAPSSFIHFLHYVRLYSSGAENFYAYFNVAVCLCCLHSCLDPFLFFLMSRTAGSKLYFMTRKGKTLSIST</sequence>
<dbReference type="GO" id="GO:0035025">
    <property type="term" value="P:positive regulation of Rho protein signal transduction"/>
    <property type="evidence" value="ECO:0007669"/>
    <property type="project" value="TreeGrafter"/>
</dbReference>
<feature type="transmembrane region" description="Helical" evidence="12">
    <location>
        <begin position="82"/>
        <end position="103"/>
    </location>
</feature>
<evidence type="ECO:0000256" key="5">
    <source>
        <dbReference type="ARBA" id="ARBA00023040"/>
    </source>
</evidence>
<dbReference type="InterPro" id="IPR017452">
    <property type="entry name" value="GPCR_Rhodpsn_7TM"/>
</dbReference>
<keyword evidence="15" id="KW-1185">Reference proteome</keyword>
<keyword evidence="6 12" id="KW-0472">Membrane</keyword>
<dbReference type="Pfam" id="PF00001">
    <property type="entry name" value="7tm_1"/>
    <property type="match status" value="1"/>
</dbReference>
<evidence type="ECO:0000256" key="12">
    <source>
        <dbReference type="SAM" id="Phobius"/>
    </source>
</evidence>
<dbReference type="AlphaFoldDB" id="A0A3B4E8E7"/>
<dbReference type="PANTHER" id="PTHR24232">
    <property type="entry name" value="G-PROTEIN COUPLED RECEPTOR"/>
    <property type="match status" value="1"/>
</dbReference>
<accession>A0A3B4E8E7</accession>
<keyword evidence="9" id="KW-0325">Glycoprotein</keyword>
<keyword evidence="7 11" id="KW-1015">Disulfide bond</keyword>
<evidence type="ECO:0000313" key="14">
    <source>
        <dbReference type="Ensembl" id="ENSPNAP00000031534.2"/>
    </source>
</evidence>
<dbReference type="GeneTree" id="ENSGT01050000244840"/>
<dbReference type="GO" id="GO:0007596">
    <property type="term" value="P:blood coagulation"/>
    <property type="evidence" value="ECO:0007669"/>
    <property type="project" value="InterPro"/>
</dbReference>
<organism evidence="14 15">
    <name type="scientific">Pygocentrus nattereri</name>
    <name type="common">Red-bellied piranha</name>
    <dbReference type="NCBI Taxonomy" id="42514"/>
    <lineage>
        <taxon>Eukaryota</taxon>
        <taxon>Metazoa</taxon>
        <taxon>Chordata</taxon>
        <taxon>Craniata</taxon>
        <taxon>Vertebrata</taxon>
        <taxon>Euteleostomi</taxon>
        <taxon>Actinopterygii</taxon>
        <taxon>Neopterygii</taxon>
        <taxon>Teleostei</taxon>
        <taxon>Ostariophysi</taxon>
        <taxon>Characiformes</taxon>
        <taxon>Characoidei</taxon>
        <taxon>Pygocentrus</taxon>
    </lineage>
</organism>
<dbReference type="GO" id="GO:0007200">
    <property type="term" value="P:phospholipase C-activating G protein-coupled receptor signaling pathway"/>
    <property type="evidence" value="ECO:0007669"/>
    <property type="project" value="TreeGrafter"/>
</dbReference>
<evidence type="ECO:0000256" key="3">
    <source>
        <dbReference type="ARBA" id="ARBA00022692"/>
    </source>
</evidence>
<dbReference type="STRING" id="42514.ENSPNAP00000031534"/>
<feature type="disulfide bond" evidence="11">
    <location>
        <begin position="152"/>
        <end position="231"/>
    </location>
</feature>
<gene>
    <name evidence="14" type="primary">F2RL2</name>
</gene>
<evidence type="ECO:0000256" key="4">
    <source>
        <dbReference type="ARBA" id="ARBA00022989"/>
    </source>
</evidence>
<evidence type="ECO:0000256" key="1">
    <source>
        <dbReference type="ARBA" id="ARBA00004651"/>
    </source>
</evidence>
<reference evidence="14 15" key="1">
    <citation type="submission" date="2020-10" db="EMBL/GenBank/DDBJ databases">
        <title>Pygocentrus nattereri (red-bellied piranha) genome, fPygNat1, primary haplotype.</title>
        <authorList>
            <person name="Myers G."/>
            <person name="Meyer A."/>
            <person name="Karagic N."/>
            <person name="Pippel M."/>
            <person name="Winkler S."/>
            <person name="Tracey A."/>
            <person name="Wood J."/>
            <person name="Formenti G."/>
            <person name="Howe K."/>
            <person name="Fedrigo O."/>
            <person name="Jarvis E.D."/>
        </authorList>
    </citation>
    <scope>NUCLEOTIDE SEQUENCE [LARGE SCALE GENOMIC DNA]</scope>
</reference>
<dbReference type="PRINTS" id="PR01428">
    <property type="entry name" value="PROTEASEAR"/>
</dbReference>
<feature type="transmembrane region" description="Helical" evidence="12">
    <location>
        <begin position="322"/>
        <end position="346"/>
    </location>
</feature>
<dbReference type="InterPro" id="IPR000276">
    <property type="entry name" value="GPCR_Rhodpsn"/>
</dbReference>
<feature type="transmembrane region" description="Helical" evidence="12">
    <location>
        <begin position="196"/>
        <end position="217"/>
    </location>
</feature>
<evidence type="ECO:0000256" key="2">
    <source>
        <dbReference type="ARBA" id="ARBA00022475"/>
    </source>
</evidence>
<comment type="subcellular location">
    <subcellularLocation>
        <location evidence="1">Cell membrane</location>
        <topology evidence="1">Multi-pass membrane protein</topology>
    </subcellularLocation>
</comment>
<keyword evidence="5" id="KW-0297">G-protein coupled receptor</keyword>
<evidence type="ECO:0000259" key="13">
    <source>
        <dbReference type="PROSITE" id="PS50262"/>
    </source>
</evidence>
<dbReference type="Gene3D" id="1.20.1070.10">
    <property type="entry name" value="Rhodopsin 7-helix transmembrane proteins"/>
    <property type="match status" value="1"/>
</dbReference>
<evidence type="ECO:0000256" key="11">
    <source>
        <dbReference type="PIRSR" id="PIRSR603912-52"/>
    </source>
</evidence>
<dbReference type="OMA" id="VVFYGNM"/>
<dbReference type="Ensembl" id="ENSPNAT00000020683.2">
    <property type="protein sequence ID" value="ENSPNAP00000031534.2"/>
    <property type="gene ID" value="ENSPNAG00000018937.2"/>
</dbReference>
<evidence type="ECO:0000256" key="9">
    <source>
        <dbReference type="ARBA" id="ARBA00023180"/>
    </source>
</evidence>
<evidence type="ECO:0000313" key="15">
    <source>
        <dbReference type="Proteomes" id="UP001501920"/>
    </source>
</evidence>
<evidence type="ECO:0000256" key="8">
    <source>
        <dbReference type="ARBA" id="ARBA00023170"/>
    </source>
</evidence>
<dbReference type="GO" id="GO:0005886">
    <property type="term" value="C:plasma membrane"/>
    <property type="evidence" value="ECO:0007669"/>
    <property type="project" value="UniProtKB-SubCell"/>
</dbReference>
<name>A0A3B4E8E7_PYGNA</name>